<dbReference type="Proteomes" id="UP000749311">
    <property type="component" value="Unassembled WGS sequence"/>
</dbReference>
<dbReference type="InterPro" id="IPR002477">
    <property type="entry name" value="Peptidoglycan-bd-like"/>
</dbReference>
<evidence type="ECO:0000313" key="2">
    <source>
        <dbReference type="EMBL" id="NIH58157.1"/>
    </source>
</evidence>
<protein>
    <submittedName>
        <fullName evidence="2">Peptidoglycan hydrolase-like protein with peptidoglycan-binding domain</fullName>
    </submittedName>
</protein>
<keyword evidence="3" id="KW-1185">Reference proteome</keyword>
<evidence type="ECO:0000259" key="1">
    <source>
        <dbReference type="Pfam" id="PF01471"/>
    </source>
</evidence>
<accession>A0ABX0SIC8</accession>
<reference evidence="2 3" key="1">
    <citation type="submission" date="2020-02" db="EMBL/GenBank/DDBJ databases">
        <title>Sequencing the genomes of 1000 actinobacteria strains.</title>
        <authorList>
            <person name="Klenk H.-P."/>
        </authorList>
    </citation>
    <scope>NUCLEOTIDE SEQUENCE [LARGE SCALE GENOMIC DNA]</scope>
    <source>
        <strain evidence="2 3">DSM 19609</strain>
    </source>
</reference>
<dbReference type="SUPFAM" id="SSF47090">
    <property type="entry name" value="PGBD-like"/>
    <property type="match status" value="1"/>
</dbReference>
<feature type="domain" description="Peptidoglycan binding-like" evidence="1">
    <location>
        <begin position="2"/>
        <end position="44"/>
    </location>
</feature>
<organism evidence="2 3">
    <name type="scientific">Brooklawnia cerclae</name>
    <dbReference type="NCBI Taxonomy" id="349934"/>
    <lineage>
        <taxon>Bacteria</taxon>
        <taxon>Bacillati</taxon>
        <taxon>Actinomycetota</taxon>
        <taxon>Actinomycetes</taxon>
        <taxon>Propionibacteriales</taxon>
        <taxon>Propionibacteriaceae</taxon>
        <taxon>Brooklawnia</taxon>
    </lineage>
</organism>
<dbReference type="Pfam" id="PF01471">
    <property type="entry name" value="PG_binding_1"/>
    <property type="match status" value="1"/>
</dbReference>
<gene>
    <name evidence="2" type="ORF">FB473_002849</name>
</gene>
<proteinExistence type="predicted"/>
<dbReference type="InterPro" id="IPR036365">
    <property type="entry name" value="PGBD-like_sf"/>
</dbReference>
<sequence length="65" mass="7352">MIKIIQQRLIAKGYVLGVQDVNSSWADGIFEQPTADAVTRFQQAEMPGTQFYGQVWVDDYAKLSQ</sequence>
<dbReference type="EMBL" id="JAAMOZ010000002">
    <property type="protein sequence ID" value="NIH58157.1"/>
    <property type="molecule type" value="Genomic_DNA"/>
</dbReference>
<evidence type="ECO:0000313" key="3">
    <source>
        <dbReference type="Proteomes" id="UP000749311"/>
    </source>
</evidence>
<dbReference type="InterPro" id="IPR036366">
    <property type="entry name" value="PGBDSf"/>
</dbReference>
<name>A0ABX0SIC8_9ACTN</name>
<comment type="caution">
    <text evidence="2">The sequence shown here is derived from an EMBL/GenBank/DDBJ whole genome shotgun (WGS) entry which is preliminary data.</text>
</comment>
<dbReference type="Gene3D" id="1.10.101.10">
    <property type="entry name" value="PGBD-like superfamily/PGBD"/>
    <property type="match status" value="1"/>
</dbReference>
<dbReference type="RefSeq" id="WP_167169969.1">
    <property type="nucleotide sequence ID" value="NZ_BAAAOO010000006.1"/>
</dbReference>